<organism evidence="2 3">
    <name type="scientific">Pseudomonas soli</name>
    <dbReference type="NCBI Taxonomy" id="1306993"/>
    <lineage>
        <taxon>Bacteria</taxon>
        <taxon>Pseudomonadati</taxon>
        <taxon>Pseudomonadota</taxon>
        <taxon>Gammaproteobacteria</taxon>
        <taxon>Pseudomonadales</taxon>
        <taxon>Pseudomonadaceae</taxon>
        <taxon>Pseudomonas</taxon>
    </lineage>
</organism>
<reference evidence="2 3" key="1">
    <citation type="submission" date="2018-06" db="EMBL/GenBank/DDBJ databases">
        <title>Pseudomonas diversity within urban Lake Michigan freshwaters.</title>
        <authorList>
            <person name="Batrich M."/>
            <person name="Hatzopoulos T."/>
            <person name="Putonti C."/>
        </authorList>
    </citation>
    <scope>NUCLEOTIDE SEQUENCE [LARGE SCALE GENOMIC DNA]</scope>
    <source>
        <strain evidence="2 3">LBp-160603</strain>
    </source>
</reference>
<dbReference type="EMBL" id="QJRO01000010">
    <property type="protein sequence ID" value="PYB79908.1"/>
    <property type="molecule type" value="Genomic_DNA"/>
</dbReference>
<evidence type="ECO:0000313" key="3">
    <source>
        <dbReference type="Proteomes" id="UP000247620"/>
    </source>
</evidence>
<comment type="caution">
    <text evidence="2">The sequence shown here is derived from an EMBL/GenBank/DDBJ whole genome shotgun (WGS) entry which is preliminary data.</text>
</comment>
<gene>
    <name evidence="2" type="ORF">DMX07_16080</name>
</gene>
<sequence>MTTDNGKTPLTPGKTRFYQGEGKDAQPLFCIEPGIPCQHAREQASELMDYVRHLTLVGVMDEDPRMVWAAHYLSALAKALMDDAELGMAH</sequence>
<proteinExistence type="predicted"/>
<dbReference type="InterPro" id="IPR021427">
    <property type="entry name" value="DUF3077"/>
</dbReference>
<dbReference type="Pfam" id="PF11275">
    <property type="entry name" value="DUF3077"/>
    <property type="match status" value="1"/>
</dbReference>
<dbReference type="AlphaFoldDB" id="A0A2V4HPM0"/>
<protein>
    <recommendedName>
        <fullName evidence="4">DUF3077 domain-containing protein</fullName>
    </recommendedName>
</protein>
<dbReference type="RefSeq" id="WP_110701333.1">
    <property type="nucleotide sequence ID" value="NZ_QJRO01000010.1"/>
</dbReference>
<evidence type="ECO:0000313" key="2">
    <source>
        <dbReference type="EMBL" id="PYB79908.1"/>
    </source>
</evidence>
<evidence type="ECO:0008006" key="4">
    <source>
        <dbReference type="Google" id="ProtNLM"/>
    </source>
</evidence>
<accession>A0A2V4HPM0</accession>
<dbReference type="Proteomes" id="UP000247620">
    <property type="component" value="Unassembled WGS sequence"/>
</dbReference>
<name>A0A2V4HPM0_9PSED</name>
<feature type="region of interest" description="Disordered" evidence="1">
    <location>
        <begin position="1"/>
        <end position="20"/>
    </location>
</feature>
<evidence type="ECO:0000256" key="1">
    <source>
        <dbReference type="SAM" id="MobiDB-lite"/>
    </source>
</evidence>